<keyword evidence="10" id="KW-1185">Reference proteome</keyword>
<keyword evidence="6 8" id="KW-1133">Transmembrane helix</keyword>
<dbReference type="PANTHER" id="PTHR34979:SF1">
    <property type="entry name" value="INNER MEMBRANE PROTEIN YGAZ"/>
    <property type="match status" value="1"/>
</dbReference>
<dbReference type="OrthoDB" id="3177005at2"/>
<evidence type="ECO:0000256" key="8">
    <source>
        <dbReference type="SAM" id="Phobius"/>
    </source>
</evidence>
<sequence>MTGQGRGFDWGAFGRGFRVMVPLWAGVVPFAVAYAVTARAGGLSVWETCLMSVTVFAGASQFAAAGQFVGGGVPGVAAALTLVGTTFVLNARHVLYGLSLSRQLPLSPLQRAVAAQFLTDEAYGMVLVAGPRDPGGLSVGFLLGAELSLFAAWNAATLLGALAGAALPDPDALGVGVIFPLAFLGLLVPLLVGRVAVLVALVSGLGAWGLGRVLPGGLVVLLIGVGGALLGALISTRRAEVRA</sequence>
<dbReference type="PATRIC" id="fig|1309411.5.peg.2970"/>
<dbReference type="KEGG" id="dch:SY84_14580"/>
<name>A0A0F7JTR4_9DEIO</name>
<accession>A0A0F7JTR4</accession>
<evidence type="ECO:0000256" key="6">
    <source>
        <dbReference type="ARBA" id="ARBA00022989"/>
    </source>
</evidence>
<dbReference type="AlphaFoldDB" id="A0A0F7JTR4"/>
<evidence type="ECO:0000256" key="4">
    <source>
        <dbReference type="ARBA" id="ARBA00022475"/>
    </source>
</evidence>
<evidence type="ECO:0000256" key="5">
    <source>
        <dbReference type="ARBA" id="ARBA00022692"/>
    </source>
</evidence>
<keyword evidence="3" id="KW-0813">Transport</keyword>
<feature type="transmembrane region" description="Helical" evidence="8">
    <location>
        <begin position="147"/>
        <end position="167"/>
    </location>
</feature>
<dbReference type="Pfam" id="PF03591">
    <property type="entry name" value="AzlC"/>
    <property type="match status" value="1"/>
</dbReference>
<dbReference type="GO" id="GO:0005886">
    <property type="term" value="C:plasma membrane"/>
    <property type="evidence" value="ECO:0007669"/>
    <property type="project" value="UniProtKB-SubCell"/>
</dbReference>
<comment type="subcellular location">
    <subcellularLocation>
        <location evidence="1">Cell membrane</location>
        <topology evidence="1">Multi-pass membrane protein</topology>
    </subcellularLocation>
</comment>
<evidence type="ECO:0000313" key="9">
    <source>
        <dbReference type="EMBL" id="AKH18038.1"/>
    </source>
</evidence>
<evidence type="ECO:0000256" key="2">
    <source>
        <dbReference type="ARBA" id="ARBA00010735"/>
    </source>
</evidence>
<keyword evidence="7 8" id="KW-0472">Membrane</keyword>
<feature type="transmembrane region" description="Helical" evidence="8">
    <location>
        <begin position="20"/>
        <end position="37"/>
    </location>
</feature>
<reference evidence="9 10" key="1">
    <citation type="submission" date="2015-01" db="EMBL/GenBank/DDBJ databases">
        <title>Deinococcus soli/N5/whole genome sequencing.</title>
        <authorList>
            <person name="Kim M.K."/>
            <person name="Srinivasan S."/>
            <person name="Lee J.-J."/>
        </authorList>
    </citation>
    <scope>NUCLEOTIDE SEQUENCE [LARGE SCALE GENOMIC DNA]</scope>
    <source>
        <strain evidence="9 10">N5</strain>
    </source>
</reference>
<dbReference type="RefSeq" id="WP_046844605.1">
    <property type="nucleotide sequence ID" value="NZ_CP011389.1"/>
</dbReference>
<feature type="transmembrane region" description="Helical" evidence="8">
    <location>
        <begin position="173"/>
        <end position="201"/>
    </location>
</feature>
<keyword evidence="5 8" id="KW-0812">Transmembrane</keyword>
<dbReference type="GO" id="GO:1903785">
    <property type="term" value="P:L-valine transmembrane transport"/>
    <property type="evidence" value="ECO:0007669"/>
    <property type="project" value="TreeGrafter"/>
</dbReference>
<dbReference type="PANTHER" id="PTHR34979">
    <property type="entry name" value="INNER MEMBRANE PROTEIN YGAZ"/>
    <property type="match status" value="1"/>
</dbReference>
<evidence type="ECO:0000256" key="3">
    <source>
        <dbReference type="ARBA" id="ARBA00022448"/>
    </source>
</evidence>
<feature type="transmembrane region" description="Helical" evidence="8">
    <location>
        <begin position="213"/>
        <end position="234"/>
    </location>
</feature>
<comment type="similarity">
    <text evidence="2">Belongs to the AzlC family.</text>
</comment>
<organism evidence="9 10">
    <name type="scientific">Deinococcus soli</name>
    <name type="common">ex Cha et al. 2016</name>
    <dbReference type="NCBI Taxonomy" id="1309411"/>
    <lineage>
        <taxon>Bacteria</taxon>
        <taxon>Thermotogati</taxon>
        <taxon>Deinococcota</taxon>
        <taxon>Deinococci</taxon>
        <taxon>Deinococcales</taxon>
        <taxon>Deinococcaceae</taxon>
        <taxon>Deinococcus</taxon>
    </lineage>
</organism>
<dbReference type="Proteomes" id="UP000034024">
    <property type="component" value="Chromosome"/>
</dbReference>
<evidence type="ECO:0000256" key="7">
    <source>
        <dbReference type="ARBA" id="ARBA00023136"/>
    </source>
</evidence>
<evidence type="ECO:0000313" key="10">
    <source>
        <dbReference type="Proteomes" id="UP000034024"/>
    </source>
</evidence>
<dbReference type="EMBL" id="CP011389">
    <property type="protein sequence ID" value="AKH18038.1"/>
    <property type="molecule type" value="Genomic_DNA"/>
</dbReference>
<proteinExistence type="inferred from homology"/>
<protein>
    <submittedName>
        <fullName evidence="9">Branched-chain amino acid permease</fullName>
    </submittedName>
</protein>
<gene>
    <name evidence="9" type="ORF">SY84_14580</name>
</gene>
<evidence type="ECO:0000256" key="1">
    <source>
        <dbReference type="ARBA" id="ARBA00004651"/>
    </source>
</evidence>
<dbReference type="InterPro" id="IPR011606">
    <property type="entry name" value="Brnchd-chn_aa_trnsp_permease"/>
</dbReference>
<feature type="transmembrane region" description="Helical" evidence="8">
    <location>
        <begin position="75"/>
        <end position="95"/>
    </location>
</feature>
<keyword evidence="4" id="KW-1003">Cell membrane</keyword>